<dbReference type="InterPro" id="IPR001343">
    <property type="entry name" value="Hemolysn_Ca-bd"/>
</dbReference>
<accession>A0A947DG66</accession>
<evidence type="ECO:0000313" key="1">
    <source>
        <dbReference type="EMBL" id="MBT9316463.1"/>
    </source>
</evidence>
<keyword evidence="2" id="KW-1185">Reference proteome</keyword>
<dbReference type="AlphaFoldDB" id="A0A947DG66"/>
<evidence type="ECO:0008006" key="3">
    <source>
        <dbReference type="Google" id="ProtNLM"/>
    </source>
</evidence>
<sequence length="263" mass="27310">MDTLNGGNGVDILDGGLGRDIMNGGDGNDTYFVNTSGDIVRESFDDTLGGTSDIVFASVSYSLSPGTFGNQGFGIENLTLTGTGNLRGTGNSQDNIITGNIGNNVLEGANGNDYLFSSEGNDTLNGGLGEDILIGGSGDDVLDGDGGRRGFGEKDILTGDSVTSEPDARDSFDGADLFILGNGFGAYYVGDGDSGYATITDFYWNEGDKFQVFGVQDDYTLGFANVSGSSALDTVISYKGDRIGVVEDTIGVELAFDFNFVGF</sequence>
<reference evidence="1" key="2">
    <citation type="journal article" date="2021" name="Mar. Drugs">
        <title>Genome Reduction and Secondary Metabolism of the Marine Sponge-Associated Cyanobacterium Leptothoe.</title>
        <authorList>
            <person name="Konstantinou D."/>
            <person name="Popin R.V."/>
            <person name="Fewer D.P."/>
            <person name="Sivonen K."/>
            <person name="Gkelis S."/>
        </authorList>
    </citation>
    <scope>NUCLEOTIDE SEQUENCE</scope>
    <source>
        <strain evidence="1">TAU-MAC 1115</strain>
    </source>
</reference>
<dbReference type="PRINTS" id="PR00313">
    <property type="entry name" value="CABNDNGRPT"/>
</dbReference>
<reference evidence="1" key="1">
    <citation type="submission" date="2020-11" db="EMBL/GenBank/DDBJ databases">
        <authorList>
            <person name="Konstantinou D."/>
            <person name="Gkelis S."/>
            <person name="Popin R."/>
            <person name="Fewer D."/>
            <person name="Sivonen K."/>
        </authorList>
    </citation>
    <scope>NUCLEOTIDE SEQUENCE</scope>
    <source>
        <strain evidence="1">TAU-MAC 1115</strain>
    </source>
</reference>
<protein>
    <recommendedName>
        <fullName evidence="3">Calcium-binding protein</fullName>
    </recommendedName>
</protein>
<organism evidence="1 2">
    <name type="scientific">Leptothoe spongobia TAU-MAC 1115</name>
    <dbReference type="NCBI Taxonomy" id="1967444"/>
    <lineage>
        <taxon>Bacteria</taxon>
        <taxon>Bacillati</taxon>
        <taxon>Cyanobacteriota</taxon>
        <taxon>Cyanophyceae</taxon>
        <taxon>Nodosilineales</taxon>
        <taxon>Cymatolegaceae</taxon>
        <taxon>Leptothoe</taxon>
        <taxon>Leptothoe spongobia</taxon>
    </lineage>
</organism>
<dbReference type="RefSeq" id="WP_215609530.1">
    <property type="nucleotide sequence ID" value="NZ_JADOES010000026.1"/>
</dbReference>
<gene>
    <name evidence="1" type="ORF">IXB50_13615</name>
</gene>
<dbReference type="InterPro" id="IPR018511">
    <property type="entry name" value="Hemolysin-typ_Ca-bd_CS"/>
</dbReference>
<proteinExistence type="predicted"/>
<evidence type="ECO:0000313" key="2">
    <source>
        <dbReference type="Proteomes" id="UP000717364"/>
    </source>
</evidence>
<dbReference type="SUPFAM" id="SSF51120">
    <property type="entry name" value="beta-Roll"/>
    <property type="match status" value="2"/>
</dbReference>
<dbReference type="Pfam" id="PF00353">
    <property type="entry name" value="HemolysinCabind"/>
    <property type="match status" value="2"/>
</dbReference>
<dbReference type="PROSITE" id="PS00330">
    <property type="entry name" value="HEMOLYSIN_CALCIUM"/>
    <property type="match status" value="3"/>
</dbReference>
<dbReference type="InterPro" id="IPR011049">
    <property type="entry name" value="Serralysin-like_metalloprot_C"/>
</dbReference>
<dbReference type="EMBL" id="JADOES010000026">
    <property type="protein sequence ID" value="MBT9316463.1"/>
    <property type="molecule type" value="Genomic_DNA"/>
</dbReference>
<dbReference type="Gene3D" id="2.150.10.10">
    <property type="entry name" value="Serralysin-like metalloprotease, C-terminal"/>
    <property type="match status" value="2"/>
</dbReference>
<dbReference type="GO" id="GO:0005509">
    <property type="term" value="F:calcium ion binding"/>
    <property type="evidence" value="ECO:0007669"/>
    <property type="project" value="InterPro"/>
</dbReference>
<dbReference type="Proteomes" id="UP000717364">
    <property type="component" value="Unassembled WGS sequence"/>
</dbReference>
<comment type="caution">
    <text evidence="1">The sequence shown here is derived from an EMBL/GenBank/DDBJ whole genome shotgun (WGS) entry which is preliminary data.</text>
</comment>
<name>A0A947DG66_9CYAN</name>